<reference evidence="3" key="1">
    <citation type="submission" date="2023-08" db="EMBL/GenBank/DDBJ databases">
        <title>Black Yeasts Isolated from many extreme environments.</title>
        <authorList>
            <person name="Coleine C."/>
            <person name="Stajich J.E."/>
            <person name="Selbmann L."/>
        </authorList>
    </citation>
    <scope>NUCLEOTIDE SEQUENCE</scope>
    <source>
        <strain evidence="3">CCFEE 5401</strain>
    </source>
</reference>
<dbReference type="SUPFAM" id="SSF81296">
    <property type="entry name" value="E set domains"/>
    <property type="match status" value="1"/>
</dbReference>
<dbReference type="EMBL" id="JAVRRL010000079">
    <property type="protein sequence ID" value="KAK5108717.1"/>
    <property type="molecule type" value="Genomic_DNA"/>
</dbReference>
<feature type="region of interest" description="Disordered" evidence="1">
    <location>
        <begin position="593"/>
        <end position="659"/>
    </location>
</feature>
<feature type="compositionally biased region" description="Low complexity" evidence="1">
    <location>
        <begin position="142"/>
        <end position="153"/>
    </location>
</feature>
<dbReference type="InterPro" id="IPR014752">
    <property type="entry name" value="Arrestin-like_C"/>
</dbReference>
<proteinExistence type="predicted"/>
<feature type="region of interest" description="Disordered" evidence="1">
    <location>
        <begin position="72"/>
        <end position="183"/>
    </location>
</feature>
<dbReference type="InterPro" id="IPR014756">
    <property type="entry name" value="Ig_E-set"/>
</dbReference>
<comment type="caution">
    <text evidence="3">The sequence shown here is derived from an EMBL/GenBank/DDBJ whole genome shotgun (WGS) entry which is preliminary data.</text>
</comment>
<feature type="compositionally biased region" description="Pro residues" evidence="1">
    <location>
        <begin position="811"/>
        <end position="821"/>
    </location>
</feature>
<organism evidence="3 4">
    <name type="scientific">Meristemomyces frigidus</name>
    <dbReference type="NCBI Taxonomy" id="1508187"/>
    <lineage>
        <taxon>Eukaryota</taxon>
        <taxon>Fungi</taxon>
        <taxon>Dikarya</taxon>
        <taxon>Ascomycota</taxon>
        <taxon>Pezizomycotina</taxon>
        <taxon>Dothideomycetes</taxon>
        <taxon>Dothideomycetidae</taxon>
        <taxon>Mycosphaerellales</taxon>
        <taxon>Teratosphaeriaceae</taxon>
        <taxon>Meristemomyces</taxon>
    </lineage>
</organism>
<accession>A0AAN7TA79</accession>
<evidence type="ECO:0000259" key="2">
    <source>
        <dbReference type="SMART" id="SM01017"/>
    </source>
</evidence>
<dbReference type="Gene3D" id="2.60.40.640">
    <property type="match status" value="2"/>
</dbReference>
<name>A0AAN7TA79_9PEZI</name>
<evidence type="ECO:0000256" key="1">
    <source>
        <dbReference type="SAM" id="MobiDB-lite"/>
    </source>
</evidence>
<dbReference type="Proteomes" id="UP001310890">
    <property type="component" value="Unassembled WGS sequence"/>
</dbReference>
<feature type="domain" description="Arrestin C-terminal-like" evidence="2">
    <location>
        <begin position="432"/>
        <end position="576"/>
    </location>
</feature>
<feature type="region of interest" description="Disordered" evidence="1">
    <location>
        <begin position="702"/>
        <end position="722"/>
    </location>
</feature>
<protein>
    <recommendedName>
        <fullName evidence="2">Arrestin C-terminal-like domain-containing protein</fullName>
    </recommendedName>
</protein>
<dbReference type="Pfam" id="PF02752">
    <property type="entry name" value="Arrestin_C"/>
    <property type="match status" value="1"/>
</dbReference>
<feature type="compositionally biased region" description="Basic and acidic residues" evidence="1">
    <location>
        <begin position="121"/>
        <end position="134"/>
    </location>
</feature>
<dbReference type="SMART" id="SM01017">
    <property type="entry name" value="Arrestin_C"/>
    <property type="match status" value="1"/>
</dbReference>
<evidence type="ECO:0000313" key="4">
    <source>
        <dbReference type="Proteomes" id="UP001310890"/>
    </source>
</evidence>
<gene>
    <name evidence="3" type="ORF">LTR62_007864</name>
</gene>
<feature type="compositionally biased region" description="Basic and acidic residues" evidence="1">
    <location>
        <begin position="863"/>
        <end position="893"/>
    </location>
</feature>
<feature type="region of interest" description="Disordered" evidence="1">
    <location>
        <begin position="1"/>
        <end position="48"/>
    </location>
</feature>
<dbReference type="AlphaFoldDB" id="A0AAN7TA79"/>
<feature type="region of interest" description="Disordered" evidence="1">
    <location>
        <begin position="778"/>
        <end position="916"/>
    </location>
</feature>
<sequence>MANGIRTYEISRPKPLPDTSEPRFTAPASVAPQKEDPSNIVQPAAWPPPLIRPLSDIREITEPSLMDMVSRFSNLPPRRKQQSALRVSPESRSKFSVEAGMVDQKPSLKQKRNVRRSLSGRSKESTRAEAEMRKNPHPIVASSSYSSTPDGSSCYAIPYSSVPRRSSSCGQSELRAKGHSRNTSLRAALATSPPPQLFVPNRGPCRSPVKETIQREDAVSTLTSSRVASRTQIRRPHPIDMLEAPDYKHPRLTLELRTAAPVFVGGGSIEGFVVVTVDQNDRSKDRRNLGIRSLTIDLLGCEHATGDRKAMFLALGTDVIDQNHPPPAGMIEHSPPLTLGEKFWTLDPSKSALPFMISLPLDTGPPPFQSRQATIRYLLCATAVIRDAGTQYRVRVSRDVPILPTYDPEKALAPLSKPLTVSDELPLPKTAGHERVKATAGLHRQTWLSGSTIFVDIHVANKSRKVIRKLHLSLERAVLCYKHTAAALENDSRLFESNHRSIVAESVLKSGTSEWSGVQPYSSETRTCSLAIPRDHASIRCGKYLEVRFFLNTTVSISSTKSVFLQLPVTLIHMNSIDVLPNSVSQVAAAIEEKRHEQRRHQRKRSNDSRVHGLPHHVRQRSASSPAKATLYEPQRPYRPGQAFAAPQRRSLEKQRAKKSDIESLRYAIDTSPRKHMPKLSQAFTVHQQGSNISFEPVKPATNQTSGIPYAGLTSPTPPRVRHRHNKPIFGTSTPTLSAQAAERVDSIRQRMRRMASFDTFASSSSRSKKPLVARYGAWQEKTRPPPAPRRNNNNDSSQTSVATKLAPYTLPLPPHLPPPSATHRHQPFSSFTSSGSAVAARQPPPPPSRPATATAIYPEPHPGFRERQERSRFEFKPVRRRGSESSSLRERGMSLWETVRRKGSRDTGAGTGGWI</sequence>
<dbReference type="InterPro" id="IPR011022">
    <property type="entry name" value="Arrestin_C-like"/>
</dbReference>
<evidence type="ECO:0000313" key="3">
    <source>
        <dbReference type="EMBL" id="KAK5108717.1"/>
    </source>
</evidence>
<feature type="compositionally biased region" description="Basic and acidic residues" evidence="1">
    <location>
        <begin position="650"/>
        <end position="659"/>
    </location>
</feature>